<name>A0AA38GGT8_TAXCH</name>
<protein>
    <submittedName>
        <fullName evidence="1">Uncharacterized protein</fullName>
    </submittedName>
</protein>
<accession>A0AA38GGT8</accession>
<gene>
    <name evidence="1" type="ORF">KI387_016406</name>
</gene>
<organism evidence="1 2">
    <name type="scientific">Taxus chinensis</name>
    <name type="common">Chinese yew</name>
    <name type="synonym">Taxus wallichiana var. chinensis</name>
    <dbReference type="NCBI Taxonomy" id="29808"/>
    <lineage>
        <taxon>Eukaryota</taxon>
        <taxon>Viridiplantae</taxon>
        <taxon>Streptophyta</taxon>
        <taxon>Embryophyta</taxon>
        <taxon>Tracheophyta</taxon>
        <taxon>Spermatophyta</taxon>
        <taxon>Pinopsida</taxon>
        <taxon>Pinidae</taxon>
        <taxon>Conifers II</taxon>
        <taxon>Cupressales</taxon>
        <taxon>Taxaceae</taxon>
        <taxon>Taxus</taxon>
    </lineage>
</organism>
<proteinExistence type="predicted"/>
<comment type="caution">
    <text evidence="1">The sequence shown here is derived from an EMBL/GenBank/DDBJ whole genome shotgun (WGS) entry which is preliminary data.</text>
</comment>
<keyword evidence="2" id="KW-1185">Reference proteome</keyword>
<reference evidence="1 2" key="1">
    <citation type="journal article" date="2021" name="Nat. Plants">
        <title>The Taxus genome provides insights into paclitaxel biosynthesis.</title>
        <authorList>
            <person name="Xiong X."/>
            <person name="Gou J."/>
            <person name="Liao Q."/>
            <person name="Li Y."/>
            <person name="Zhou Q."/>
            <person name="Bi G."/>
            <person name="Li C."/>
            <person name="Du R."/>
            <person name="Wang X."/>
            <person name="Sun T."/>
            <person name="Guo L."/>
            <person name="Liang H."/>
            <person name="Lu P."/>
            <person name="Wu Y."/>
            <person name="Zhang Z."/>
            <person name="Ro D.K."/>
            <person name="Shang Y."/>
            <person name="Huang S."/>
            <person name="Yan J."/>
        </authorList>
    </citation>
    <scope>NUCLEOTIDE SEQUENCE [LARGE SCALE GENOMIC DNA]</scope>
    <source>
        <strain evidence="1">Ta-2019</strain>
    </source>
</reference>
<sequence>LVSKYLGVFDINVAHMDLEDLKNQILRGLREPVGDKIFTSGLYIVGGHLMSVKSIELVLACGHHYELESRIIMEEDNSILAVLTLK</sequence>
<feature type="non-terminal residue" evidence="1">
    <location>
        <position position="1"/>
    </location>
</feature>
<dbReference type="Proteomes" id="UP000824469">
    <property type="component" value="Unassembled WGS sequence"/>
</dbReference>
<dbReference type="AlphaFoldDB" id="A0AA38GGT8"/>
<dbReference type="EMBL" id="JAHRHJ020000003">
    <property type="protein sequence ID" value="KAH9321767.1"/>
    <property type="molecule type" value="Genomic_DNA"/>
</dbReference>
<evidence type="ECO:0000313" key="2">
    <source>
        <dbReference type="Proteomes" id="UP000824469"/>
    </source>
</evidence>
<evidence type="ECO:0000313" key="1">
    <source>
        <dbReference type="EMBL" id="KAH9321767.1"/>
    </source>
</evidence>
<feature type="non-terminal residue" evidence="1">
    <location>
        <position position="86"/>
    </location>
</feature>